<keyword evidence="1" id="KW-0472">Membrane</keyword>
<keyword evidence="1" id="KW-0812">Transmembrane</keyword>
<dbReference type="RefSeq" id="WP_092852011.1">
    <property type="nucleotide sequence ID" value="NZ_FOMI01000006.1"/>
</dbReference>
<evidence type="ECO:0000313" key="3">
    <source>
        <dbReference type="Proteomes" id="UP000199439"/>
    </source>
</evidence>
<gene>
    <name evidence="2" type="ORF">SAMN04487987_106203</name>
</gene>
<sequence>MLGILLIYFIGKRFYDLSEEYNQNKWLYAILGVVLYYVSSFVFGMLIALLDIYVFDWGIDWDNNFGANFIGVPAALLALWGFYVYLESKWKKSVVVVKNEIDDIGKNIEDI</sequence>
<organism evidence="2 3">
    <name type="scientific">Algibacter pectinivorans</name>
    <dbReference type="NCBI Taxonomy" id="870482"/>
    <lineage>
        <taxon>Bacteria</taxon>
        <taxon>Pseudomonadati</taxon>
        <taxon>Bacteroidota</taxon>
        <taxon>Flavobacteriia</taxon>
        <taxon>Flavobacteriales</taxon>
        <taxon>Flavobacteriaceae</taxon>
        <taxon>Algibacter</taxon>
    </lineage>
</organism>
<evidence type="ECO:0000256" key="1">
    <source>
        <dbReference type="SAM" id="Phobius"/>
    </source>
</evidence>
<reference evidence="3" key="1">
    <citation type="submission" date="2016-10" db="EMBL/GenBank/DDBJ databases">
        <authorList>
            <person name="Varghese N."/>
            <person name="Submissions S."/>
        </authorList>
    </citation>
    <scope>NUCLEOTIDE SEQUENCE [LARGE SCALE GENOMIC DNA]</scope>
    <source>
        <strain evidence="3">DSM 25730</strain>
    </source>
</reference>
<evidence type="ECO:0000313" key="2">
    <source>
        <dbReference type="EMBL" id="SFD22035.1"/>
    </source>
</evidence>
<feature type="transmembrane region" description="Helical" evidence="1">
    <location>
        <begin position="26"/>
        <end position="53"/>
    </location>
</feature>
<feature type="transmembrane region" description="Helical" evidence="1">
    <location>
        <begin position="65"/>
        <end position="86"/>
    </location>
</feature>
<dbReference type="AlphaFoldDB" id="A0A1I1QJ12"/>
<dbReference type="Proteomes" id="UP000199439">
    <property type="component" value="Unassembled WGS sequence"/>
</dbReference>
<accession>A0A1I1QJ12</accession>
<protein>
    <submittedName>
        <fullName evidence="2">Uncharacterized protein</fullName>
    </submittedName>
</protein>
<keyword evidence="3" id="KW-1185">Reference proteome</keyword>
<name>A0A1I1QJ12_9FLAO</name>
<dbReference type="EMBL" id="FOMI01000006">
    <property type="protein sequence ID" value="SFD22035.1"/>
    <property type="molecule type" value="Genomic_DNA"/>
</dbReference>
<proteinExistence type="predicted"/>
<keyword evidence="1" id="KW-1133">Transmembrane helix</keyword>
<dbReference type="OrthoDB" id="1449578at2"/>